<comment type="caution">
    <text evidence="2">The sequence shown here is derived from an EMBL/GenBank/DDBJ whole genome shotgun (WGS) entry which is preliminary data.</text>
</comment>
<feature type="transmembrane region" description="Helical" evidence="1">
    <location>
        <begin position="123"/>
        <end position="144"/>
    </location>
</feature>
<proteinExistence type="predicted"/>
<keyword evidence="1" id="KW-0812">Transmembrane</keyword>
<protein>
    <recommendedName>
        <fullName evidence="4">Ligand-binding protein SH3</fullName>
    </recommendedName>
</protein>
<evidence type="ECO:0000256" key="1">
    <source>
        <dbReference type="SAM" id="Phobius"/>
    </source>
</evidence>
<dbReference type="InterPro" id="IPR009577">
    <property type="entry name" value="Sm_multidrug_ex"/>
</dbReference>
<reference evidence="2 3" key="1">
    <citation type="journal article" date="2017" name="Genome Announc.">
        <title>Draft Genome Sequence of Romboutsia weinsteinii sp. nov. Strain CCRI-19649(T) Isolated from Surface Water.</title>
        <authorList>
            <person name="Maheux A.F."/>
            <person name="Boudreau D.K."/>
            <person name="Berube E."/>
            <person name="Boissinot M."/>
            <person name="Cantin P."/>
            <person name="Raymond F."/>
            <person name="Corbeil J."/>
            <person name="Omar R.F."/>
            <person name="Bergeron M.G."/>
        </authorList>
    </citation>
    <scope>NUCLEOTIDE SEQUENCE [LARGE SCALE GENOMIC DNA]</scope>
    <source>
        <strain evidence="2 3">CCRI-19649</strain>
    </source>
</reference>
<evidence type="ECO:0000313" key="2">
    <source>
        <dbReference type="EMBL" id="RDY28953.1"/>
    </source>
</evidence>
<keyword evidence="3" id="KW-1185">Reference proteome</keyword>
<keyword evidence="1" id="KW-1133">Transmembrane helix</keyword>
<feature type="transmembrane region" description="Helical" evidence="1">
    <location>
        <begin position="32"/>
        <end position="53"/>
    </location>
</feature>
<dbReference type="Pfam" id="PF06695">
    <property type="entry name" value="Sm_multidrug_ex"/>
    <property type="match status" value="1"/>
</dbReference>
<dbReference type="PANTHER" id="PTHR36007:SF2">
    <property type="entry name" value="TRANSPORT PROTEIN-RELATED"/>
    <property type="match status" value="1"/>
</dbReference>
<name>A0A371J8B6_9FIRM</name>
<sequence length="145" mass="16021">MEYIHLLLISMMPIIELRGAIPIGIAQDLNPIYVYMACVLGSTLISIPLIIFFRQVMQLLKKFKVFYKLVHKIDNKINKSMKKLRSVNILGIILFVAVPLPTTGAWTAAAIASILRMRIKDSLAGILCGNLISGTIISIISLGII</sequence>
<feature type="transmembrane region" description="Helical" evidence="1">
    <location>
        <begin position="89"/>
        <end position="111"/>
    </location>
</feature>
<dbReference type="EMBL" id="NOJY02000004">
    <property type="protein sequence ID" value="RDY28953.1"/>
    <property type="molecule type" value="Genomic_DNA"/>
</dbReference>
<gene>
    <name evidence="2" type="ORF">CHL78_003255</name>
</gene>
<dbReference type="PANTHER" id="PTHR36007">
    <property type="entry name" value="TRANSPORT PROTEIN-RELATED"/>
    <property type="match status" value="1"/>
</dbReference>
<evidence type="ECO:0008006" key="4">
    <source>
        <dbReference type="Google" id="ProtNLM"/>
    </source>
</evidence>
<dbReference type="RefSeq" id="WP_094368705.1">
    <property type="nucleotide sequence ID" value="NZ_NOJY02000004.1"/>
</dbReference>
<accession>A0A371J8B6</accession>
<dbReference type="AlphaFoldDB" id="A0A371J8B6"/>
<dbReference type="Proteomes" id="UP000215694">
    <property type="component" value="Unassembled WGS sequence"/>
</dbReference>
<feature type="transmembrane region" description="Helical" evidence="1">
    <location>
        <begin position="7"/>
        <end position="26"/>
    </location>
</feature>
<evidence type="ECO:0000313" key="3">
    <source>
        <dbReference type="Proteomes" id="UP000215694"/>
    </source>
</evidence>
<organism evidence="2 3">
    <name type="scientific">Romboutsia weinsteinii</name>
    <dbReference type="NCBI Taxonomy" id="2020949"/>
    <lineage>
        <taxon>Bacteria</taxon>
        <taxon>Bacillati</taxon>
        <taxon>Bacillota</taxon>
        <taxon>Clostridia</taxon>
        <taxon>Peptostreptococcales</taxon>
        <taxon>Peptostreptococcaceae</taxon>
        <taxon>Romboutsia</taxon>
    </lineage>
</organism>
<keyword evidence="1" id="KW-0472">Membrane</keyword>
<dbReference type="OrthoDB" id="360192at2"/>